<evidence type="ECO:0007829" key="3">
    <source>
        <dbReference type="PeptideAtlas" id="A0A804QNM7"/>
    </source>
</evidence>
<reference evidence="1" key="2">
    <citation type="submission" date="2019-07" db="EMBL/GenBank/DDBJ databases">
        <authorList>
            <person name="Seetharam A."/>
            <person name="Woodhouse M."/>
            <person name="Cannon E."/>
        </authorList>
    </citation>
    <scope>NUCLEOTIDE SEQUENCE [LARGE SCALE GENOMIC DNA]</scope>
    <source>
        <strain evidence="1">cv. B73</strain>
    </source>
</reference>
<proteinExistence type="evidence at protein level"/>
<accession>A0A804QNM7</accession>
<dbReference type="Proteomes" id="UP000007305">
    <property type="component" value="Chromosome 8"/>
</dbReference>
<gene>
    <name evidence="1" type="primary">LOC100274920</name>
</gene>
<reference evidence="2" key="1">
    <citation type="journal article" date="2009" name="Science">
        <title>The B73 maize genome: complexity, diversity, and dynamics.</title>
        <authorList>
            <person name="Schnable P.S."/>
            <person name="Ware D."/>
            <person name="Fulton R.S."/>
            <person name="Stein J.C."/>
            <person name="Wei F."/>
            <person name="Pasternak S."/>
            <person name="Liang C."/>
            <person name="Zhang J."/>
            <person name="Fulton L."/>
            <person name="Graves T.A."/>
            <person name="Minx P."/>
            <person name="Reily A.D."/>
            <person name="Courtney L."/>
            <person name="Kruchowski S.S."/>
            <person name="Tomlinson C."/>
            <person name="Strong C."/>
            <person name="Delehaunty K."/>
            <person name="Fronick C."/>
            <person name="Courtney B."/>
            <person name="Rock S.M."/>
            <person name="Belter E."/>
            <person name="Du F."/>
            <person name="Kim K."/>
            <person name="Abbott R.M."/>
            <person name="Cotton M."/>
            <person name="Levy A."/>
            <person name="Marchetto P."/>
            <person name="Ochoa K."/>
            <person name="Jackson S.M."/>
            <person name="Gillam B."/>
            <person name="Chen W."/>
            <person name="Yan L."/>
            <person name="Higginbotham J."/>
            <person name="Cardenas M."/>
            <person name="Waligorski J."/>
            <person name="Applebaum E."/>
            <person name="Phelps L."/>
            <person name="Falcone J."/>
            <person name="Kanchi K."/>
            <person name="Thane T."/>
            <person name="Scimone A."/>
            <person name="Thane N."/>
            <person name="Henke J."/>
            <person name="Wang T."/>
            <person name="Ruppert J."/>
            <person name="Shah N."/>
            <person name="Rotter K."/>
            <person name="Hodges J."/>
            <person name="Ingenthron E."/>
            <person name="Cordes M."/>
            <person name="Kohlberg S."/>
            <person name="Sgro J."/>
            <person name="Delgado B."/>
            <person name="Mead K."/>
            <person name="Chinwalla A."/>
            <person name="Leonard S."/>
            <person name="Crouse K."/>
            <person name="Collura K."/>
            <person name="Kudrna D."/>
            <person name="Currie J."/>
            <person name="He R."/>
            <person name="Angelova A."/>
            <person name="Rajasekar S."/>
            <person name="Mueller T."/>
            <person name="Lomeli R."/>
            <person name="Scara G."/>
            <person name="Ko A."/>
            <person name="Delaney K."/>
            <person name="Wissotski M."/>
            <person name="Lopez G."/>
            <person name="Campos D."/>
            <person name="Braidotti M."/>
            <person name="Ashley E."/>
            <person name="Golser W."/>
            <person name="Kim H."/>
            <person name="Lee S."/>
            <person name="Lin J."/>
            <person name="Dujmic Z."/>
            <person name="Kim W."/>
            <person name="Talag J."/>
            <person name="Zuccolo A."/>
            <person name="Fan C."/>
            <person name="Sebastian A."/>
            <person name="Kramer M."/>
            <person name="Spiegel L."/>
            <person name="Nascimento L."/>
            <person name="Zutavern T."/>
            <person name="Miller B."/>
            <person name="Ambroise C."/>
            <person name="Muller S."/>
            <person name="Spooner W."/>
            <person name="Narechania A."/>
            <person name="Ren L."/>
            <person name="Wei S."/>
            <person name="Kumari S."/>
            <person name="Faga B."/>
            <person name="Levy M.J."/>
            <person name="McMahan L."/>
            <person name="Van Buren P."/>
            <person name="Vaughn M.W."/>
            <person name="Ying K."/>
            <person name="Yeh C.-T."/>
            <person name="Emrich S.J."/>
            <person name="Jia Y."/>
            <person name="Kalyanaraman A."/>
            <person name="Hsia A.-P."/>
            <person name="Barbazuk W.B."/>
            <person name="Baucom R.S."/>
            <person name="Brutnell T.P."/>
            <person name="Carpita N.C."/>
            <person name="Chaparro C."/>
            <person name="Chia J.-M."/>
            <person name="Deragon J.-M."/>
            <person name="Estill J.C."/>
            <person name="Fu Y."/>
            <person name="Jeddeloh J.A."/>
            <person name="Han Y."/>
            <person name="Lee H."/>
            <person name="Li P."/>
            <person name="Lisch D.R."/>
            <person name="Liu S."/>
            <person name="Liu Z."/>
            <person name="Nagel D.H."/>
            <person name="McCann M.C."/>
            <person name="SanMiguel P."/>
            <person name="Myers A.M."/>
            <person name="Nettleton D."/>
            <person name="Nguyen J."/>
            <person name="Penning B.W."/>
            <person name="Ponnala L."/>
            <person name="Schneider K.L."/>
            <person name="Schwartz D.C."/>
            <person name="Sharma A."/>
            <person name="Soderlund C."/>
            <person name="Springer N.M."/>
            <person name="Sun Q."/>
            <person name="Wang H."/>
            <person name="Waterman M."/>
            <person name="Westerman R."/>
            <person name="Wolfgruber T.K."/>
            <person name="Yang L."/>
            <person name="Yu Y."/>
            <person name="Zhang L."/>
            <person name="Zhou S."/>
            <person name="Zhu Q."/>
            <person name="Bennetzen J.L."/>
            <person name="Dawe R.K."/>
            <person name="Jiang J."/>
            <person name="Jiang N."/>
            <person name="Presting G.G."/>
            <person name="Wessler S.R."/>
            <person name="Aluru S."/>
            <person name="Martienssen R.A."/>
            <person name="Clifton S.W."/>
            <person name="McCombie W.R."/>
            <person name="Wing R.A."/>
            <person name="Wilson R.K."/>
        </authorList>
    </citation>
    <scope>NUCLEOTIDE SEQUENCE [LARGE SCALE GENOMIC DNA]</scope>
    <source>
        <strain evidence="2">cv. B73</strain>
    </source>
</reference>
<dbReference type="Gramene" id="Zm00001eb351230_T001">
    <property type="protein sequence ID" value="Zm00001eb351230_P001"/>
    <property type="gene ID" value="Zm00001eb351230"/>
</dbReference>
<organism evidence="1 2">
    <name type="scientific">Zea mays</name>
    <name type="common">Maize</name>
    <dbReference type="NCBI Taxonomy" id="4577"/>
    <lineage>
        <taxon>Eukaryota</taxon>
        <taxon>Viridiplantae</taxon>
        <taxon>Streptophyta</taxon>
        <taxon>Embryophyta</taxon>
        <taxon>Tracheophyta</taxon>
        <taxon>Spermatophyta</taxon>
        <taxon>Magnoliopsida</taxon>
        <taxon>Liliopsida</taxon>
        <taxon>Poales</taxon>
        <taxon>Poaceae</taxon>
        <taxon>PACMAD clade</taxon>
        <taxon>Panicoideae</taxon>
        <taxon>Andropogonodae</taxon>
        <taxon>Andropogoneae</taxon>
        <taxon>Tripsacinae</taxon>
        <taxon>Zea</taxon>
    </lineage>
</organism>
<reference evidence="1" key="3">
    <citation type="submission" date="2021-05" db="UniProtKB">
        <authorList>
            <consortium name="EnsemblPlants"/>
        </authorList>
    </citation>
    <scope>IDENTIFICATION</scope>
    <source>
        <strain evidence="1">cv. B73</strain>
    </source>
</reference>
<name>A0A804QNM7_MAIZE</name>
<evidence type="ECO:0000313" key="2">
    <source>
        <dbReference type="Proteomes" id="UP000007305"/>
    </source>
</evidence>
<sequence>MSWIRSVVRRALIAPKPRGSRQFTVTAAGGGATQTERVAAEMVRYALGGAVHRSSPEEAMRILEQGASNLQGGGEGSAEAVGLLMLAMSTLLYRSGRRQDAVEKLKATQQVAPSAVFRVAAWEALMGLHMEAGQEMSYLISPNDSVDLSIKYDSKWSDQDHLKFRVNAVRGLVTLLNGETESAAQLFDGWCRDFSRGENQTAQVYEKILEAFCMDDMSGNLLAAGNMVPEEASLGATCSYGQLLSHSGLLRQRIISQELYRRLKNNLVQTTQRSALY</sequence>
<protein>
    <recommendedName>
        <fullName evidence="4">Tetratricopeptide repeat (TPR)-like superfamily protein</fullName>
    </recommendedName>
</protein>
<keyword evidence="2" id="KW-1185">Reference proteome</keyword>
<dbReference type="PANTHER" id="PTHR47868">
    <property type="entry name" value="OS05G0457700 PROTEIN"/>
    <property type="match status" value="1"/>
</dbReference>
<dbReference type="AlphaFoldDB" id="A0A804QNM7"/>
<dbReference type="PANTHER" id="PTHR47868:SF2">
    <property type="entry name" value="OS05G0457700 PROTEIN"/>
    <property type="match status" value="1"/>
</dbReference>
<keyword evidence="3" id="KW-1267">Proteomics identification</keyword>
<evidence type="ECO:0008006" key="4">
    <source>
        <dbReference type="Google" id="ProtNLM"/>
    </source>
</evidence>
<evidence type="ECO:0000313" key="1">
    <source>
        <dbReference type="EnsemblPlants" id="Zm00001eb351230_P001"/>
    </source>
</evidence>
<dbReference type="EnsemblPlants" id="Zm00001eb351230_T001">
    <property type="protein sequence ID" value="Zm00001eb351230_P001"/>
    <property type="gene ID" value="Zm00001eb351230"/>
</dbReference>